<accession>A0A2P2N5V4</accession>
<reference evidence="1" key="1">
    <citation type="submission" date="2018-02" db="EMBL/GenBank/DDBJ databases">
        <title>Rhizophora mucronata_Transcriptome.</title>
        <authorList>
            <person name="Meera S.P."/>
            <person name="Sreeshan A."/>
            <person name="Augustine A."/>
        </authorList>
    </citation>
    <scope>NUCLEOTIDE SEQUENCE</scope>
    <source>
        <tissue evidence="1">Leaf</tissue>
    </source>
</reference>
<dbReference type="AlphaFoldDB" id="A0A2P2N5V4"/>
<proteinExistence type="predicted"/>
<protein>
    <submittedName>
        <fullName evidence="1">Uncharacterized protein</fullName>
    </submittedName>
</protein>
<dbReference type="EMBL" id="GGEC01057354">
    <property type="protein sequence ID" value="MBX37838.1"/>
    <property type="molecule type" value="Transcribed_RNA"/>
</dbReference>
<name>A0A2P2N5V4_RHIMU</name>
<sequence>MIMFGYSHFNLRKMCPRAMLSSQPET</sequence>
<evidence type="ECO:0000313" key="1">
    <source>
        <dbReference type="EMBL" id="MBX37838.1"/>
    </source>
</evidence>
<organism evidence="1">
    <name type="scientific">Rhizophora mucronata</name>
    <name type="common">Asiatic mangrove</name>
    <dbReference type="NCBI Taxonomy" id="61149"/>
    <lineage>
        <taxon>Eukaryota</taxon>
        <taxon>Viridiplantae</taxon>
        <taxon>Streptophyta</taxon>
        <taxon>Embryophyta</taxon>
        <taxon>Tracheophyta</taxon>
        <taxon>Spermatophyta</taxon>
        <taxon>Magnoliopsida</taxon>
        <taxon>eudicotyledons</taxon>
        <taxon>Gunneridae</taxon>
        <taxon>Pentapetalae</taxon>
        <taxon>rosids</taxon>
        <taxon>fabids</taxon>
        <taxon>Malpighiales</taxon>
        <taxon>Rhizophoraceae</taxon>
        <taxon>Rhizophora</taxon>
    </lineage>
</organism>